<dbReference type="OrthoDB" id="9795390at2"/>
<dbReference type="SUPFAM" id="SSF56112">
    <property type="entry name" value="Protein kinase-like (PK-like)"/>
    <property type="match status" value="1"/>
</dbReference>
<dbReference type="EMBL" id="ATHI01000003">
    <property type="protein sequence ID" value="EPR35651.1"/>
    <property type="molecule type" value="Genomic_DNA"/>
</dbReference>
<evidence type="ECO:0000313" key="4">
    <source>
        <dbReference type="EMBL" id="EPR35651.1"/>
    </source>
</evidence>
<keyword evidence="2" id="KW-1133">Transmembrane helix</keyword>
<proteinExistence type="inferred from homology"/>
<keyword evidence="5" id="KW-1185">Reference proteome</keyword>
<dbReference type="AlphaFoldDB" id="S7TFY7"/>
<dbReference type="STRING" id="1121439.dsat_1992"/>
<dbReference type="GO" id="GO:0004672">
    <property type="term" value="F:protein kinase activity"/>
    <property type="evidence" value="ECO:0007669"/>
    <property type="project" value="InterPro"/>
</dbReference>
<dbReference type="PATRIC" id="fig|1121439.3.peg.377"/>
<dbReference type="InterPro" id="IPR000719">
    <property type="entry name" value="Prot_kinase_dom"/>
</dbReference>
<dbReference type="Pfam" id="PF03109">
    <property type="entry name" value="ABC1"/>
    <property type="match status" value="1"/>
</dbReference>
<dbReference type="GO" id="GO:0005524">
    <property type="term" value="F:ATP binding"/>
    <property type="evidence" value="ECO:0007669"/>
    <property type="project" value="InterPro"/>
</dbReference>
<reference evidence="4 5" key="1">
    <citation type="journal article" date="2013" name="Genome Announc.">
        <title>Draft genome sequences for three mercury-methylating, sulfate-reducing bacteria.</title>
        <authorList>
            <person name="Brown S.D."/>
            <person name="Hurt R.A.Jr."/>
            <person name="Gilmour C.C."/>
            <person name="Elias D.A."/>
        </authorList>
    </citation>
    <scope>NUCLEOTIDE SEQUENCE [LARGE SCALE GENOMIC DNA]</scope>
    <source>
        <strain evidence="4 5">DSM 16529</strain>
    </source>
</reference>
<dbReference type="RefSeq" id="WP_020885878.1">
    <property type="nucleotide sequence ID" value="NZ_ATHI01000003.1"/>
</dbReference>
<feature type="domain" description="Protein kinase" evidence="3">
    <location>
        <begin position="105"/>
        <end position="470"/>
    </location>
</feature>
<dbReference type="Proteomes" id="UP000014975">
    <property type="component" value="Unassembled WGS sequence"/>
</dbReference>
<gene>
    <name evidence="4" type="ORF">dsat_1992</name>
</gene>
<dbReference type="InterPro" id="IPR004147">
    <property type="entry name" value="ABC1_dom"/>
</dbReference>
<dbReference type="PROSITE" id="PS50011">
    <property type="entry name" value="PROTEIN_KINASE_DOM"/>
    <property type="match status" value="1"/>
</dbReference>
<dbReference type="InterPro" id="IPR011009">
    <property type="entry name" value="Kinase-like_dom_sf"/>
</dbReference>
<accession>S7TFY7</accession>
<feature type="transmembrane region" description="Helical" evidence="2">
    <location>
        <begin position="472"/>
        <end position="491"/>
    </location>
</feature>
<dbReference type="PANTHER" id="PTHR10566:SF113">
    <property type="entry name" value="PROTEIN ACTIVITY OF BC1 COMPLEX KINASE 7, CHLOROPLASTIC"/>
    <property type="match status" value="1"/>
</dbReference>
<name>S7TFY7_9BACT</name>
<organism evidence="4 5">
    <name type="scientific">Alkalidesulfovibrio alkalitolerans DSM 16529</name>
    <dbReference type="NCBI Taxonomy" id="1121439"/>
    <lineage>
        <taxon>Bacteria</taxon>
        <taxon>Pseudomonadati</taxon>
        <taxon>Thermodesulfobacteriota</taxon>
        <taxon>Desulfovibrionia</taxon>
        <taxon>Desulfovibrionales</taxon>
        <taxon>Desulfovibrionaceae</taxon>
        <taxon>Alkalidesulfovibrio</taxon>
    </lineage>
</organism>
<dbReference type="eggNOG" id="COG0661">
    <property type="taxonomic scope" value="Bacteria"/>
</dbReference>
<keyword evidence="2" id="KW-0472">Membrane</keyword>
<evidence type="ECO:0000256" key="2">
    <source>
        <dbReference type="SAM" id="Phobius"/>
    </source>
</evidence>
<evidence type="ECO:0000256" key="1">
    <source>
        <dbReference type="ARBA" id="ARBA00009670"/>
    </source>
</evidence>
<dbReference type="CDD" id="cd05121">
    <property type="entry name" value="ABC1_ADCK3-like"/>
    <property type="match status" value="1"/>
</dbReference>
<sequence length="516" mass="57227">MLRAFGPLRLWKALRFLLTVFLLVKRRESFLGFSPLAPDELGRCVLELGVSFIKLAQVLATRQDFFGPDYVAALRTIHDEVAPMPPADFAAAMALAFPEGRSFAAFDDAPLASASIGQVHRAVLDDGAVVAVKLRRFRIEELVAADLRILNVALSLFTPLFSRATRNSLEAVLREFAAMIRRECDMSVELANLRAFRETFRMEGVRLPAPYPALSNRHALVMSFEEGFRIDDRAALADSGLDFRPVMERLIAFYTEQMLVKGLFNADPHPGNILVRADGDIVLLDYGMVKRLRAETRVAMIEVVKAANDRDFDLYTAACKRLGVVTADAPEEEVREFAERMFAIFGNEALTARTMQNLAFEVLASMRSLPFKLPQDVVYVMRASSLVEGLGTIYIDNFNGIKDVLPVLKDNLKRALGAEAGLFPTLIGEARSLPLTLRRAKQVLTDLSESQLRVRLADETVERLANEVFLRLRPVAIGALAVLAAFLVPLLGLPHAVPLSVALFLFGVWRVLAGLR</sequence>
<comment type="similarity">
    <text evidence="1">Belongs to the protein kinase superfamily. ADCK protein kinase family.</text>
</comment>
<evidence type="ECO:0000259" key="3">
    <source>
        <dbReference type="PROSITE" id="PS50011"/>
    </source>
</evidence>
<dbReference type="PANTHER" id="PTHR10566">
    <property type="entry name" value="CHAPERONE-ACTIVITY OF BC1 COMPLEX CABC1 -RELATED"/>
    <property type="match status" value="1"/>
</dbReference>
<evidence type="ECO:0000313" key="5">
    <source>
        <dbReference type="Proteomes" id="UP000014975"/>
    </source>
</evidence>
<comment type="caution">
    <text evidence="4">The sequence shown here is derived from an EMBL/GenBank/DDBJ whole genome shotgun (WGS) entry which is preliminary data.</text>
</comment>
<keyword evidence="2" id="KW-0812">Transmembrane</keyword>
<dbReference type="InterPro" id="IPR050154">
    <property type="entry name" value="UbiB_kinase"/>
</dbReference>
<protein>
    <submittedName>
        <fullName evidence="4">ABC-1 domain-containing protein</fullName>
    </submittedName>
</protein>